<name>A0A1V9YFW9_ACHHY</name>
<evidence type="ECO:0000259" key="2">
    <source>
        <dbReference type="PROSITE" id="PS50882"/>
    </source>
</evidence>
<dbReference type="STRING" id="1202772.A0A1V9YFW9"/>
<protein>
    <recommendedName>
        <fullName evidence="2">YTH domain-containing protein</fullName>
    </recommendedName>
</protein>
<accession>A0A1V9YFW9</accession>
<keyword evidence="4" id="KW-1185">Reference proteome</keyword>
<evidence type="ECO:0000313" key="3">
    <source>
        <dbReference type="EMBL" id="OQR84612.1"/>
    </source>
</evidence>
<dbReference type="Proteomes" id="UP000243579">
    <property type="component" value="Unassembled WGS sequence"/>
</dbReference>
<dbReference type="GO" id="GO:0003729">
    <property type="term" value="F:mRNA binding"/>
    <property type="evidence" value="ECO:0007669"/>
    <property type="project" value="TreeGrafter"/>
</dbReference>
<feature type="region of interest" description="Disordered" evidence="1">
    <location>
        <begin position="1"/>
        <end position="25"/>
    </location>
</feature>
<dbReference type="OrthoDB" id="306690at2759"/>
<dbReference type="GO" id="GO:0005737">
    <property type="term" value="C:cytoplasm"/>
    <property type="evidence" value="ECO:0007669"/>
    <property type="project" value="TreeGrafter"/>
</dbReference>
<feature type="domain" description="YTH" evidence="2">
    <location>
        <begin position="48"/>
        <end position="181"/>
    </location>
</feature>
<proteinExistence type="predicted"/>
<dbReference type="GO" id="GO:0061157">
    <property type="term" value="P:mRNA destabilization"/>
    <property type="evidence" value="ECO:0007669"/>
    <property type="project" value="TreeGrafter"/>
</dbReference>
<dbReference type="Pfam" id="PF04146">
    <property type="entry name" value="YTH"/>
    <property type="match status" value="1"/>
</dbReference>
<organism evidence="3 4">
    <name type="scientific">Achlya hypogyna</name>
    <name type="common">Oomycete</name>
    <name type="synonym">Protoachlya hypogyna</name>
    <dbReference type="NCBI Taxonomy" id="1202772"/>
    <lineage>
        <taxon>Eukaryota</taxon>
        <taxon>Sar</taxon>
        <taxon>Stramenopiles</taxon>
        <taxon>Oomycota</taxon>
        <taxon>Saprolegniomycetes</taxon>
        <taxon>Saprolegniales</taxon>
        <taxon>Achlyaceae</taxon>
        <taxon>Achlya</taxon>
    </lineage>
</organism>
<dbReference type="AlphaFoldDB" id="A0A1V9YFW9"/>
<dbReference type="Gene3D" id="3.10.590.10">
    <property type="entry name" value="ph1033 like domains"/>
    <property type="match status" value="1"/>
</dbReference>
<comment type="caution">
    <text evidence="3">The sequence shown here is derived from an EMBL/GenBank/DDBJ whole genome shotgun (WGS) entry which is preliminary data.</text>
</comment>
<dbReference type="InterPro" id="IPR007275">
    <property type="entry name" value="YTH_domain"/>
</dbReference>
<reference evidence="3 4" key="1">
    <citation type="journal article" date="2014" name="Genome Biol. Evol.">
        <title>The secreted proteins of Achlya hypogyna and Thraustotheca clavata identify the ancestral oomycete secretome and reveal gene acquisitions by horizontal gene transfer.</title>
        <authorList>
            <person name="Misner I."/>
            <person name="Blouin N."/>
            <person name="Leonard G."/>
            <person name="Richards T.A."/>
            <person name="Lane C.E."/>
        </authorList>
    </citation>
    <scope>NUCLEOTIDE SEQUENCE [LARGE SCALE GENOMIC DNA]</scope>
    <source>
        <strain evidence="3 4">ATCC 48635</strain>
    </source>
</reference>
<dbReference type="PANTHER" id="PTHR12357">
    <property type="entry name" value="YTH YT521-B HOMOLOGY DOMAIN-CONTAINING"/>
    <property type="match status" value="1"/>
</dbReference>
<dbReference type="CDD" id="cd21134">
    <property type="entry name" value="YTH"/>
    <property type="match status" value="1"/>
</dbReference>
<dbReference type="InterPro" id="IPR045168">
    <property type="entry name" value="YTH_prot"/>
</dbReference>
<dbReference type="EMBL" id="JNBR01001843">
    <property type="protein sequence ID" value="OQR84612.1"/>
    <property type="molecule type" value="Genomic_DNA"/>
</dbReference>
<dbReference type="PANTHER" id="PTHR12357:SF89">
    <property type="entry name" value="YTH DOMAIN-CONTAINING FAMILY PROTEIN"/>
    <property type="match status" value="1"/>
</dbReference>
<gene>
    <name evidence="3" type="ORF">ACHHYP_13137</name>
</gene>
<evidence type="ECO:0000313" key="4">
    <source>
        <dbReference type="Proteomes" id="UP000243579"/>
    </source>
</evidence>
<sequence>MERPPKPQHKRARKPKPAAIPPRFQDAPQDSVDFDMTALAPYLHQGTCRYFVLKSFSEADVHKSIKYGIWTSTYISNHFLDAAFNSDLSCIRPLLFFFSVCGSKHFCGIARMTSSYTSDRNFMLWEKTKYEGYFNVEWLLVKDVPNHVLKTIVLPNKKNITSVRDCDEIPYNEAAECIQRFMNYAGSTSIMDDMDYYDTQQRSLQAKRGVGHIADDADVDAFLTEPMQDTRRRIASFES</sequence>
<evidence type="ECO:0000256" key="1">
    <source>
        <dbReference type="SAM" id="MobiDB-lite"/>
    </source>
</evidence>
<dbReference type="PROSITE" id="PS50882">
    <property type="entry name" value="YTH"/>
    <property type="match status" value="1"/>
</dbReference>
<feature type="compositionally biased region" description="Basic residues" evidence="1">
    <location>
        <begin position="1"/>
        <end position="16"/>
    </location>
</feature>